<evidence type="ECO:0000256" key="4">
    <source>
        <dbReference type="ARBA" id="ARBA00022801"/>
    </source>
</evidence>
<gene>
    <name evidence="10" type="ORF">HK100_001566</name>
</gene>
<dbReference type="Gene3D" id="3.20.20.140">
    <property type="entry name" value="Metal-dependent hydrolases"/>
    <property type="match status" value="1"/>
</dbReference>
<dbReference type="NCBIfam" id="NF006679">
    <property type="entry name" value="PRK09228.1"/>
    <property type="match status" value="1"/>
</dbReference>
<evidence type="ECO:0000256" key="6">
    <source>
        <dbReference type="ARBA" id="ARBA00051148"/>
    </source>
</evidence>
<evidence type="ECO:0000256" key="7">
    <source>
        <dbReference type="ARBA" id="ARBA00056079"/>
    </source>
</evidence>
<evidence type="ECO:0000259" key="9">
    <source>
        <dbReference type="Pfam" id="PF01979"/>
    </source>
</evidence>
<dbReference type="PANTHER" id="PTHR11271">
    <property type="entry name" value="GUANINE DEAMINASE"/>
    <property type="match status" value="1"/>
</dbReference>
<feature type="domain" description="Amidohydrolase-related" evidence="9">
    <location>
        <begin position="68"/>
        <end position="455"/>
    </location>
</feature>
<dbReference type="NCBIfam" id="TIGR02967">
    <property type="entry name" value="guan_deamin"/>
    <property type="match status" value="1"/>
</dbReference>
<evidence type="ECO:0000313" key="10">
    <source>
        <dbReference type="EMBL" id="KAJ3114747.1"/>
    </source>
</evidence>
<comment type="similarity">
    <text evidence="2 8">Belongs to the metallo-dependent hydrolases superfamily. ATZ/TRZ family.</text>
</comment>
<reference evidence="10" key="1">
    <citation type="submission" date="2020-05" db="EMBL/GenBank/DDBJ databases">
        <title>Phylogenomic resolution of chytrid fungi.</title>
        <authorList>
            <person name="Stajich J.E."/>
            <person name="Amses K."/>
            <person name="Simmons R."/>
            <person name="Seto K."/>
            <person name="Myers J."/>
            <person name="Bonds A."/>
            <person name="Quandt C.A."/>
            <person name="Barry K."/>
            <person name="Liu P."/>
            <person name="Grigoriev I."/>
            <person name="Longcore J.E."/>
            <person name="James T.Y."/>
        </authorList>
    </citation>
    <scope>NUCLEOTIDE SEQUENCE</scope>
    <source>
        <strain evidence="10">JEL0513</strain>
    </source>
</reference>
<comment type="cofactor">
    <cofactor evidence="8">
        <name>Zn(2+)</name>
        <dbReference type="ChEBI" id="CHEBI:29105"/>
    </cofactor>
    <text evidence="8">Binds 1 zinc ion per subunit.</text>
</comment>
<dbReference type="EC" id="3.5.4.3" evidence="8"/>
<evidence type="ECO:0000256" key="1">
    <source>
        <dbReference type="ARBA" id="ARBA00004984"/>
    </source>
</evidence>
<comment type="function">
    <text evidence="7 8">Catalyzes the hydrolytic deamination of guanine, producing xanthine and ammonia.</text>
</comment>
<evidence type="ECO:0000256" key="2">
    <source>
        <dbReference type="ARBA" id="ARBA00006745"/>
    </source>
</evidence>
<keyword evidence="11" id="KW-1185">Reference proteome</keyword>
<dbReference type="PANTHER" id="PTHR11271:SF6">
    <property type="entry name" value="GUANINE DEAMINASE"/>
    <property type="match status" value="1"/>
</dbReference>
<protein>
    <recommendedName>
        <fullName evidence="8">Guanine deaminase</fullName>
        <shortName evidence="8">Guanase</shortName>
        <ecNumber evidence="8">3.5.4.3</ecNumber>
    </recommendedName>
    <alternativeName>
        <fullName evidence="8">Guanine aminohydrolase</fullName>
    </alternativeName>
</protein>
<dbReference type="InterPro" id="IPR051607">
    <property type="entry name" value="Metallo-dep_hydrolases"/>
</dbReference>
<name>A0AAD5SZ79_9FUNG</name>
<dbReference type="SUPFAM" id="SSF51338">
    <property type="entry name" value="Composite domain of metallo-dependent hydrolases"/>
    <property type="match status" value="1"/>
</dbReference>
<dbReference type="GO" id="GO:0008892">
    <property type="term" value="F:guanine deaminase activity"/>
    <property type="evidence" value="ECO:0007669"/>
    <property type="project" value="UniProtKB-UniRule"/>
</dbReference>
<dbReference type="AlphaFoldDB" id="A0AAD5SZ79"/>
<comment type="caution">
    <text evidence="10">The sequence shown here is derived from an EMBL/GenBank/DDBJ whole genome shotgun (WGS) entry which is preliminary data.</text>
</comment>
<proteinExistence type="inferred from homology"/>
<dbReference type="Gene3D" id="2.30.40.10">
    <property type="entry name" value="Urease, subunit C, domain 1"/>
    <property type="match status" value="1"/>
</dbReference>
<dbReference type="GO" id="GO:0006147">
    <property type="term" value="P:guanine catabolic process"/>
    <property type="evidence" value="ECO:0007669"/>
    <property type="project" value="UniProtKB-UniRule"/>
</dbReference>
<dbReference type="InterPro" id="IPR032466">
    <property type="entry name" value="Metal_Hydrolase"/>
</dbReference>
<comment type="catalytic activity">
    <reaction evidence="6 8">
        <text>guanine + H2O + H(+) = xanthine + NH4(+)</text>
        <dbReference type="Rhea" id="RHEA:14665"/>
        <dbReference type="ChEBI" id="CHEBI:15377"/>
        <dbReference type="ChEBI" id="CHEBI:15378"/>
        <dbReference type="ChEBI" id="CHEBI:16235"/>
        <dbReference type="ChEBI" id="CHEBI:17712"/>
        <dbReference type="ChEBI" id="CHEBI:28938"/>
        <dbReference type="EC" id="3.5.4.3"/>
    </reaction>
</comment>
<keyword evidence="5 8" id="KW-0862">Zinc</keyword>
<comment type="pathway">
    <text evidence="1 8">Purine metabolism; guanine degradation; xanthine from guanine: step 1/1.</text>
</comment>
<dbReference type="InterPro" id="IPR006680">
    <property type="entry name" value="Amidohydro-rel"/>
</dbReference>
<dbReference type="Pfam" id="PF01979">
    <property type="entry name" value="Amidohydro_1"/>
    <property type="match status" value="1"/>
</dbReference>
<dbReference type="EMBL" id="JADGJH010001343">
    <property type="protein sequence ID" value="KAJ3114747.1"/>
    <property type="molecule type" value="Genomic_DNA"/>
</dbReference>
<accession>A0AAD5SZ79</accession>
<dbReference type="GO" id="GO:0008270">
    <property type="term" value="F:zinc ion binding"/>
    <property type="evidence" value="ECO:0007669"/>
    <property type="project" value="UniProtKB-UniRule"/>
</dbReference>
<dbReference type="InterPro" id="IPR014311">
    <property type="entry name" value="Guanine_deaminase"/>
</dbReference>
<dbReference type="Proteomes" id="UP001211907">
    <property type="component" value="Unassembled WGS sequence"/>
</dbReference>
<dbReference type="GO" id="GO:0005829">
    <property type="term" value="C:cytosol"/>
    <property type="evidence" value="ECO:0007669"/>
    <property type="project" value="TreeGrafter"/>
</dbReference>
<evidence type="ECO:0000256" key="5">
    <source>
        <dbReference type="ARBA" id="ARBA00022833"/>
    </source>
</evidence>
<dbReference type="InterPro" id="IPR011059">
    <property type="entry name" value="Metal-dep_hydrolase_composite"/>
</dbReference>
<organism evidence="10 11">
    <name type="scientific">Physocladia obscura</name>
    <dbReference type="NCBI Taxonomy" id="109957"/>
    <lineage>
        <taxon>Eukaryota</taxon>
        <taxon>Fungi</taxon>
        <taxon>Fungi incertae sedis</taxon>
        <taxon>Chytridiomycota</taxon>
        <taxon>Chytridiomycota incertae sedis</taxon>
        <taxon>Chytridiomycetes</taxon>
        <taxon>Chytridiales</taxon>
        <taxon>Chytriomycetaceae</taxon>
        <taxon>Physocladia</taxon>
    </lineage>
</organism>
<evidence type="ECO:0000256" key="8">
    <source>
        <dbReference type="RuleBase" id="RU366009"/>
    </source>
</evidence>
<evidence type="ECO:0000313" key="11">
    <source>
        <dbReference type="Proteomes" id="UP001211907"/>
    </source>
</evidence>
<keyword evidence="4 8" id="KW-0378">Hydrolase</keyword>
<dbReference type="FunFam" id="3.20.20.140:FF:000022">
    <property type="entry name" value="Guanine deaminase"/>
    <property type="match status" value="1"/>
</dbReference>
<sequence length="462" mass="51064">MTGSSPISIQVYKASIVHSLSLNQLEFIEHGAIGVNENGRIVFVQNLAANPELNIANSAHIVDLGSKIIIPGFIDGHFHAPQYSFIGTGMDVPLLEWLAKYTFPHEAKFQDAEYAQKNYDIVVRRLIENGTTTCSYFATLHLEASKRLVDIVQKHGQRAIVGKVNMDRNSPLYLCETTEQSISDTTDFVNHVLNKQDSLVHPVITPRFAVNTTGKLLTALGKISREYDPKVRIQTHMSENTKEIEMVAEMFPKSSNYAQIYDRHGLLHERTYIAHCIWCSRGERGLLHTRRTGIIHCPNSNFSISSGVLNVRRLLNEGVKVGLGTDVSGGYSPSILDAIRQAITASKMVSIGLGSDADKSSSSTGERNIPESFEELSFAEAFFLATLGGAECLDLADTVGNFTVGKDFDALVVNSQSEGSRIDVFEGDTISEIFQRFLFLGDDRNIEEVYVKGKEIKSALKK</sequence>
<evidence type="ECO:0000256" key="3">
    <source>
        <dbReference type="ARBA" id="ARBA00022723"/>
    </source>
</evidence>
<keyword evidence="3 8" id="KW-0479">Metal-binding</keyword>
<dbReference type="SUPFAM" id="SSF51556">
    <property type="entry name" value="Metallo-dependent hydrolases"/>
    <property type="match status" value="1"/>
</dbReference>